<reference evidence="1" key="1">
    <citation type="submission" date="2014-11" db="EMBL/GenBank/DDBJ databases">
        <authorList>
            <person name="Amaro Gonzalez C."/>
        </authorList>
    </citation>
    <scope>NUCLEOTIDE SEQUENCE</scope>
</reference>
<dbReference type="EMBL" id="GBXM01024860">
    <property type="protein sequence ID" value="JAH83717.1"/>
    <property type="molecule type" value="Transcribed_RNA"/>
</dbReference>
<name>A0A0E9W022_ANGAN</name>
<dbReference type="AlphaFoldDB" id="A0A0E9W022"/>
<proteinExistence type="predicted"/>
<protein>
    <submittedName>
        <fullName evidence="1">Uncharacterized protein</fullName>
    </submittedName>
</protein>
<reference evidence="1" key="2">
    <citation type="journal article" date="2015" name="Fish Shellfish Immunol.">
        <title>Early steps in the European eel (Anguilla anguilla)-Vibrio vulnificus interaction in the gills: Role of the RtxA13 toxin.</title>
        <authorList>
            <person name="Callol A."/>
            <person name="Pajuelo D."/>
            <person name="Ebbesson L."/>
            <person name="Teles M."/>
            <person name="MacKenzie S."/>
            <person name="Amaro C."/>
        </authorList>
    </citation>
    <scope>NUCLEOTIDE SEQUENCE</scope>
</reference>
<sequence>MLFCTIFYRNLKCTNYLCKACTFSGDERWGDFS</sequence>
<evidence type="ECO:0000313" key="1">
    <source>
        <dbReference type="EMBL" id="JAH83717.1"/>
    </source>
</evidence>
<accession>A0A0E9W022</accession>
<organism evidence="1">
    <name type="scientific">Anguilla anguilla</name>
    <name type="common">European freshwater eel</name>
    <name type="synonym">Muraena anguilla</name>
    <dbReference type="NCBI Taxonomy" id="7936"/>
    <lineage>
        <taxon>Eukaryota</taxon>
        <taxon>Metazoa</taxon>
        <taxon>Chordata</taxon>
        <taxon>Craniata</taxon>
        <taxon>Vertebrata</taxon>
        <taxon>Euteleostomi</taxon>
        <taxon>Actinopterygii</taxon>
        <taxon>Neopterygii</taxon>
        <taxon>Teleostei</taxon>
        <taxon>Anguilliformes</taxon>
        <taxon>Anguillidae</taxon>
        <taxon>Anguilla</taxon>
    </lineage>
</organism>